<evidence type="ECO:0000256" key="1">
    <source>
        <dbReference type="ARBA" id="ARBA00004370"/>
    </source>
</evidence>
<dbReference type="PIRSF" id="PIRSF031802">
    <property type="entry name" value="UCP031802"/>
    <property type="match status" value="1"/>
</dbReference>
<dbReference type="InterPro" id="IPR010817">
    <property type="entry name" value="HemY_N"/>
</dbReference>
<evidence type="ECO:0000313" key="9">
    <source>
        <dbReference type="Proteomes" id="UP000031971"/>
    </source>
</evidence>
<comment type="subcellular location">
    <subcellularLocation>
        <location evidence="1">Membrane</location>
    </subcellularLocation>
</comment>
<dbReference type="Pfam" id="PF07219">
    <property type="entry name" value="HemY_N"/>
    <property type="match status" value="1"/>
</dbReference>
<evidence type="ECO:0000259" key="7">
    <source>
        <dbReference type="Pfam" id="PF07219"/>
    </source>
</evidence>
<protein>
    <recommendedName>
        <fullName evidence="7">HemY N-terminal domain-containing protein</fullName>
    </recommendedName>
</protein>
<accession>A0A0C2YNK6</accession>
<evidence type="ECO:0000256" key="4">
    <source>
        <dbReference type="ARBA" id="ARBA00023136"/>
    </source>
</evidence>
<keyword evidence="9" id="KW-1185">Reference proteome</keyword>
<evidence type="ECO:0000313" key="8">
    <source>
        <dbReference type="EMBL" id="KIL96683.1"/>
    </source>
</evidence>
<dbReference type="STRING" id="272627.CCC_01946"/>
<dbReference type="EMBL" id="JXSL01000036">
    <property type="protein sequence ID" value="KIL96683.1"/>
    <property type="molecule type" value="Genomic_DNA"/>
</dbReference>
<comment type="caution">
    <text evidence="8">The sequence shown here is derived from an EMBL/GenBank/DDBJ whole genome shotgun (WGS) entry which is preliminary data.</text>
</comment>
<dbReference type="RefSeq" id="WP_041043084.1">
    <property type="nucleotide sequence ID" value="NZ_JXSL01000036.1"/>
</dbReference>
<evidence type="ECO:0000256" key="3">
    <source>
        <dbReference type="ARBA" id="ARBA00022989"/>
    </source>
</evidence>
<proteinExistence type="predicted"/>
<keyword evidence="2 6" id="KW-0812">Transmembrane</keyword>
<name>A0A0C2YNK6_PARME</name>
<dbReference type="AlphaFoldDB" id="A0A0C2YNK6"/>
<dbReference type="InterPro" id="IPR016982">
    <property type="entry name" value="Mms48"/>
</dbReference>
<feature type="compositionally biased region" description="Pro residues" evidence="5">
    <location>
        <begin position="164"/>
        <end position="174"/>
    </location>
</feature>
<dbReference type="Proteomes" id="UP000031971">
    <property type="component" value="Unassembled WGS sequence"/>
</dbReference>
<reference evidence="8 9" key="1">
    <citation type="submission" date="2015-01" db="EMBL/GenBank/DDBJ databases">
        <title>Genome Sequence of Magnetospirillum magnetotacticum Strain MS-1.</title>
        <authorList>
            <person name="Marinov G.K."/>
            <person name="Smalley M.D."/>
            <person name="DeSalvo G."/>
        </authorList>
    </citation>
    <scope>NUCLEOTIDE SEQUENCE [LARGE SCALE GENOMIC DNA]</scope>
    <source>
        <strain evidence="8 9">MS-1</strain>
    </source>
</reference>
<keyword evidence="4 6" id="KW-0472">Membrane</keyword>
<evidence type="ECO:0000256" key="5">
    <source>
        <dbReference type="SAM" id="MobiDB-lite"/>
    </source>
</evidence>
<sequence length="469" mass="49638">MLLRLIVLLIFMSPVVLATLWFSDNAGTVQVEWLGWHVDTNIPVLLGILLAVFMLFSGLTRLSALVADLPAKLGKSRQARGREKGMLALLAALDAAESGDVGDGRRLGAEAARLLDSPELAARLDRLIPRPAAPPAATLRPEPAKGRLFAKKPPAPPVVEREPPPPVKAAPPPAPVAVVETPGAPADPSAEDAAAFAAKLRDGEWAAAQACIDATLSAGRLSPALAARWRVVVLQGQACLDSQDDPARSLRLAREALAADPGFLPAALHVLRQEVSEGRRSEAEAVLAAVWRSAPARILLETCAPLWREDDAESRLKRLEALAEWAPHDPEGHLAAGEAAVAAAKWGVARRHLMAALKIAPDALGCRLMAEIEDKEPGGAERAEIWRRREREAAAAPTWVCEACGATSGSWAPYCSACGAGAAIQWTRPAHKPENPPTPASVPPSAEAPPAPAEPRVSRIQAESKIEKL</sequence>
<evidence type="ECO:0000256" key="6">
    <source>
        <dbReference type="SAM" id="Phobius"/>
    </source>
</evidence>
<gene>
    <name evidence="8" type="ORF">CCC_01946</name>
</gene>
<feature type="transmembrane region" description="Helical" evidence="6">
    <location>
        <begin position="42"/>
        <end position="67"/>
    </location>
</feature>
<feature type="region of interest" description="Disordered" evidence="5">
    <location>
        <begin position="146"/>
        <end position="174"/>
    </location>
</feature>
<feature type="domain" description="HemY N-terminal" evidence="7">
    <location>
        <begin position="27"/>
        <end position="122"/>
    </location>
</feature>
<organism evidence="8 9">
    <name type="scientific">Paramagnetospirillum magnetotacticum MS-1</name>
    <dbReference type="NCBI Taxonomy" id="272627"/>
    <lineage>
        <taxon>Bacteria</taxon>
        <taxon>Pseudomonadati</taxon>
        <taxon>Pseudomonadota</taxon>
        <taxon>Alphaproteobacteria</taxon>
        <taxon>Rhodospirillales</taxon>
        <taxon>Magnetospirillaceae</taxon>
        <taxon>Paramagnetospirillum</taxon>
    </lineage>
</organism>
<dbReference type="OrthoDB" id="9798343at2"/>
<feature type="compositionally biased region" description="Pro residues" evidence="5">
    <location>
        <begin position="435"/>
        <end position="453"/>
    </location>
</feature>
<evidence type="ECO:0000256" key="2">
    <source>
        <dbReference type="ARBA" id="ARBA00022692"/>
    </source>
</evidence>
<feature type="region of interest" description="Disordered" evidence="5">
    <location>
        <begin position="428"/>
        <end position="469"/>
    </location>
</feature>
<keyword evidence="3 6" id="KW-1133">Transmembrane helix</keyword>
<dbReference type="GO" id="GO:0016020">
    <property type="term" value="C:membrane"/>
    <property type="evidence" value="ECO:0007669"/>
    <property type="project" value="UniProtKB-SubCell"/>
</dbReference>